<dbReference type="EMBL" id="BSOY01000116">
    <property type="protein sequence ID" value="GLS02804.1"/>
    <property type="molecule type" value="Genomic_DNA"/>
</dbReference>
<evidence type="ECO:0000256" key="3">
    <source>
        <dbReference type="ARBA" id="ARBA00022679"/>
    </source>
</evidence>
<dbReference type="InterPro" id="IPR029044">
    <property type="entry name" value="Nucleotide-diphossugar_trans"/>
</dbReference>
<comment type="caution">
    <text evidence="5">The sequence shown here is derived from an EMBL/GenBank/DDBJ whole genome shotgun (WGS) entry which is preliminary data.</text>
</comment>
<keyword evidence="6" id="KW-1185">Reference proteome</keyword>
<comment type="similarity">
    <text evidence="1">Belongs to the glycosyltransferase 2 family.</text>
</comment>
<evidence type="ECO:0000256" key="1">
    <source>
        <dbReference type="ARBA" id="ARBA00006739"/>
    </source>
</evidence>
<evidence type="ECO:0000256" key="2">
    <source>
        <dbReference type="ARBA" id="ARBA00022676"/>
    </source>
</evidence>
<dbReference type="GO" id="GO:0016740">
    <property type="term" value="F:transferase activity"/>
    <property type="evidence" value="ECO:0007669"/>
    <property type="project" value="UniProtKB-KW"/>
</dbReference>
<organism evidence="5 6">
    <name type="scientific">Brevundimonas denitrificans</name>
    <dbReference type="NCBI Taxonomy" id="1443434"/>
    <lineage>
        <taxon>Bacteria</taxon>
        <taxon>Pseudomonadati</taxon>
        <taxon>Pseudomonadota</taxon>
        <taxon>Alphaproteobacteria</taxon>
        <taxon>Caulobacterales</taxon>
        <taxon>Caulobacteraceae</taxon>
        <taxon>Brevundimonas</taxon>
    </lineage>
</organism>
<reference evidence="6" key="1">
    <citation type="journal article" date="2019" name="Int. J. Syst. Evol. Microbiol.">
        <title>The Global Catalogue of Microorganisms (GCM) 10K type strain sequencing project: providing services to taxonomists for standard genome sequencing and annotation.</title>
        <authorList>
            <consortium name="The Broad Institute Genomics Platform"/>
            <consortium name="The Broad Institute Genome Sequencing Center for Infectious Disease"/>
            <person name="Wu L."/>
            <person name="Ma J."/>
        </authorList>
    </citation>
    <scope>NUCLEOTIDE SEQUENCE [LARGE SCALE GENOMIC DNA]</scope>
    <source>
        <strain evidence="6">NBRC 110107</strain>
    </source>
</reference>
<dbReference type="PANTHER" id="PTHR43179">
    <property type="entry name" value="RHAMNOSYLTRANSFERASE WBBL"/>
    <property type="match status" value="1"/>
</dbReference>
<sequence>MSARAKMTDSPAWRTAKPAVSVLIPFLRDDPAELLNLLDEEAASVDGAVEIVVLDDGTRDAALTARLAAQIKGMALPVRLITLPANEGRSVGRNRLASTARGGSLLFLDSDMRPDHRRFLRDWADLAAREDPAVAFGGFSLLQAPTDARFAVHRAMAAKSECVPWTERAKQPEKYVYTSNLLVRRDVFEAEAFDPGFTGWGWEDVEWAMRVSRRFRVVHLDNAATHMGLDTVAALAGKYEQSAPNFARMAQRHPAIVAAYPSYKAARLLKRLPALPRLRRLMRRGAETTWLPVGARAFSLRLYRAALYADAV</sequence>
<name>A0ABQ6BMD1_9CAUL</name>
<evidence type="ECO:0000313" key="6">
    <source>
        <dbReference type="Proteomes" id="UP001156921"/>
    </source>
</evidence>
<evidence type="ECO:0000313" key="5">
    <source>
        <dbReference type="EMBL" id="GLS02804.1"/>
    </source>
</evidence>
<keyword evidence="3 5" id="KW-0808">Transferase</keyword>
<dbReference type="Proteomes" id="UP001156921">
    <property type="component" value="Unassembled WGS sequence"/>
</dbReference>
<dbReference type="SUPFAM" id="SSF53448">
    <property type="entry name" value="Nucleotide-diphospho-sugar transferases"/>
    <property type="match status" value="1"/>
</dbReference>
<accession>A0ABQ6BMD1</accession>
<dbReference type="Pfam" id="PF00535">
    <property type="entry name" value="Glycos_transf_2"/>
    <property type="match status" value="1"/>
</dbReference>
<keyword evidence="2" id="KW-0328">Glycosyltransferase</keyword>
<proteinExistence type="inferred from homology"/>
<gene>
    <name evidence="5" type="primary">hfsG</name>
    <name evidence="5" type="ORF">GCM10007859_28370</name>
</gene>
<feature type="domain" description="Glycosyltransferase 2-like" evidence="4">
    <location>
        <begin position="21"/>
        <end position="155"/>
    </location>
</feature>
<evidence type="ECO:0000259" key="4">
    <source>
        <dbReference type="Pfam" id="PF00535"/>
    </source>
</evidence>
<dbReference type="PANTHER" id="PTHR43179:SF12">
    <property type="entry name" value="GALACTOFURANOSYLTRANSFERASE GLFT2"/>
    <property type="match status" value="1"/>
</dbReference>
<dbReference type="Gene3D" id="3.90.550.10">
    <property type="entry name" value="Spore Coat Polysaccharide Biosynthesis Protein SpsA, Chain A"/>
    <property type="match status" value="1"/>
</dbReference>
<dbReference type="InterPro" id="IPR001173">
    <property type="entry name" value="Glyco_trans_2-like"/>
</dbReference>
<protein>
    <submittedName>
        <fullName evidence="5">Glycosyl transferase</fullName>
    </submittedName>
</protein>
<dbReference type="CDD" id="cd00761">
    <property type="entry name" value="Glyco_tranf_GTA_type"/>
    <property type="match status" value="1"/>
</dbReference>